<dbReference type="CDD" id="cd02440">
    <property type="entry name" value="AdoMet_MTases"/>
    <property type="match status" value="1"/>
</dbReference>
<dbReference type="Pfam" id="PF13649">
    <property type="entry name" value="Methyltransf_25"/>
    <property type="match status" value="1"/>
</dbReference>
<sequence length="158" mass="17195">MANSWDAKQYIDKASYVAIHGQSVMGLLSPQAGENILDLGCGDGLLTQKIQDSGAMVRGIDSSASMVAAAQETIESIDNLANEMMGGKVFTTPSAVSSHFNTYSLKEATYTDDPAYPGIERLFAESDHIEAGRRIRELMFKYCQIEASLYLDVDLESL</sequence>
<dbReference type="Proteomes" id="UP000218172">
    <property type="component" value="Unassembled WGS sequence"/>
</dbReference>
<protein>
    <recommendedName>
        <fullName evidence="1">Methyltransferase domain-containing protein</fullName>
    </recommendedName>
</protein>
<dbReference type="InterPro" id="IPR029063">
    <property type="entry name" value="SAM-dependent_MTases_sf"/>
</dbReference>
<evidence type="ECO:0000313" key="2">
    <source>
        <dbReference type="EMBL" id="PCH60380.1"/>
    </source>
</evidence>
<dbReference type="AlphaFoldDB" id="A0A2A4MKI2"/>
<evidence type="ECO:0000259" key="1">
    <source>
        <dbReference type="Pfam" id="PF13649"/>
    </source>
</evidence>
<accession>A0A2A4MKI2</accession>
<proteinExistence type="predicted"/>
<gene>
    <name evidence="2" type="ORF">COC19_06035</name>
</gene>
<evidence type="ECO:0000313" key="3">
    <source>
        <dbReference type="Proteomes" id="UP000218172"/>
    </source>
</evidence>
<organism evidence="2 3">
    <name type="scientific">SAR86 cluster bacterium</name>
    <dbReference type="NCBI Taxonomy" id="2030880"/>
    <lineage>
        <taxon>Bacteria</taxon>
        <taxon>Pseudomonadati</taxon>
        <taxon>Pseudomonadota</taxon>
        <taxon>Gammaproteobacteria</taxon>
        <taxon>SAR86 cluster</taxon>
    </lineage>
</organism>
<comment type="caution">
    <text evidence="2">The sequence shown here is derived from an EMBL/GenBank/DDBJ whole genome shotgun (WGS) entry which is preliminary data.</text>
</comment>
<reference evidence="3" key="1">
    <citation type="submission" date="2017-08" db="EMBL/GenBank/DDBJ databases">
        <title>A dynamic microbial community with high functional redundancy inhabits the cold, oxic subseafloor aquifer.</title>
        <authorList>
            <person name="Tully B.J."/>
            <person name="Wheat C.G."/>
            <person name="Glazer B.T."/>
            <person name="Huber J.A."/>
        </authorList>
    </citation>
    <scope>NUCLEOTIDE SEQUENCE [LARGE SCALE GENOMIC DNA]</scope>
</reference>
<feature type="domain" description="Methyltransferase" evidence="1">
    <location>
        <begin position="36"/>
        <end position="87"/>
    </location>
</feature>
<dbReference type="EMBL" id="NVQR01000093">
    <property type="protein sequence ID" value="PCH60380.1"/>
    <property type="molecule type" value="Genomic_DNA"/>
</dbReference>
<feature type="non-terminal residue" evidence="2">
    <location>
        <position position="158"/>
    </location>
</feature>
<dbReference type="SUPFAM" id="SSF53335">
    <property type="entry name" value="S-adenosyl-L-methionine-dependent methyltransferases"/>
    <property type="match status" value="1"/>
</dbReference>
<dbReference type="Gene3D" id="3.40.50.150">
    <property type="entry name" value="Vaccinia Virus protein VP39"/>
    <property type="match status" value="1"/>
</dbReference>
<dbReference type="InterPro" id="IPR041698">
    <property type="entry name" value="Methyltransf_25"/>
</dbReference>
<name>A0A2A4MKI2_9GAMM</name>